<protein>
    <submittedName>
        <fullName evidence="2">DUF190 domain-containing protein</fullName>
    </submittedName>
</protein>
<dbReference type="InterPro" id="IPR003793">
    <property type="entry name" value="UPF0166"/>
</dbReference>
<comment type="similarity">
    <text evidence="1">Belongs to the UPF0166 family.</text>
</comment>
<dbReference type="Pfam" id="PF02641">
    <property type="entry name" value="DUF190"/>
    <property type="match status" value="1"/>
</dbReference>
<organism evidence="2 3">
    <name type="scientific">Hymenobacter setariae</name>
    <dbReference type="NCBI Taxonomy" id="2594794"/>
    <lineage>
        <taxon>Bacteria</taxon>
        <taxon>Pseudomonadati</taxon>
        <taxon>Bacteroidota</taxon>
        <taxon>Cytophagia</taxon>
        <taxon>Cytophagales</taxon>
        <taxon>Hymenobacteraceae</taxon>
        <taxon>Hymenobacter</taxon>
    </lineage>
</organism>
<evidence type="ECO:0000256" key="1">
    <source>
        <dbReference type="ARBA" id="ARBA00010554"/>
    </source>
</evidence>
<dbReference type="OrthoDB" id="7559118at2"/>
<dbReference type="AlphaFoldDB" id="A0A558BKJ5"/>
<keyword evidence="3" id="KW-1185">Reference proteome</keyword>
<comment type="caution">
    <text evidence="2">The sequence shown here is derived from an EMBL/GenBank/DDBJ whole genome shotgun (WGS) entry which is preliminary data.</text>
</comment>
<dbReference type="EMBL" id="VMRJ01000008">
    <property type="protein sequence ID" value="TVT37023.1"/>
    <property type="molecule type" value="Genomic_DNA"/>
</dbReference>
<dbReference type="SUPFAM" id="SSF54913">
    <property type="entry name" value="GlnB-like"/>
    <property type="match status" value="1"/>
</dbReference>
<dbReference type="RefSeq" id="WP_144853233.1">
    <property type="nucleotide sequence ID" value="NZ_VMRJ01000008.1"/>
</dbReference>
<gene>
    <name evidence="2" type="ORF">FNT36_24485</name>
</gene>
<sequence>MAPTPPPLPAVRELGELRIYLTQADKHAAPGLRGRLFPDPLAHALVDKAHAFGILQATTHTSGYGYALGGAVRARHLEVEAGQLALCVELLDERTRLLAFCQQQQELLRGKVVVFRPVEQWEVARSLPEQ</sequence>
<evidence type="ECO:0000313" key="2">
    <source>
        <dbReference type="EMBL" id="TVT37023.1"/>
    </source>
</evidence>
<dbReference type="InterPro" id="IPR011322">
    <property type="entry name" value="N-reg_PII-like_a/b"/>
</dbReference>
<proteinExistence type="inferred from homology"/>
<accession>A0A558BKJ5</accession>
<name>A0A558BKJ5_9BACT</name>
<dbReference type="Gene3D" id="3.30.70.120">
    <property type="match status" value="1"/>
</dbReference>
<dbReference type="InterPro" id="IPR015867">
    <property type="entry name" value="N-reg_PII/ATP_PRibTrfase_C"/>
</dbReference>
<dbReference type="Proteomes" id="UP000317624">
    <property type="component" value="Unassembled WGS sequence"/>
</dbReference>
<evidence type="ECO:0000313" key="3">
    <source>
        <dbReference type="Proteomes" id="UP000317624"/>
    </source>
</evidence>
<reference evidence="2 3" key="1">
    <citation type="submission" date="2019-07" db="EMBL/GenBank/DDBJ databases">
        <title>Hymenobacter sp. straun FUR1 Genome sequencing and assembly.</title>
        <authorList>
            <person name="Chhetri G."/>
        </authorList>
    </citation>
    <scope>NUCLEOTIDE SEQUENCE [LARGE SCALE GENOMIC DNA]</scope>
    <source>
        <strain evidence="2 3">Fur1</strain>
    </source>
</reference>